<evidence type="ECO:0000256" key="1">
    <source>
        <dbReference type="SAM" id="MobiDB-lite"/>
    </source>
</evidence>
<feature type="compositionally biased region" description="Low complexity" evidence="1">
    <location>
        <begin position="36"/>
        <end position="47"/>
    </location>
</feature>
<reference evidence="2" key="1">
    <citation type="submission" date="2022-12" db="EMBL/GenBank/DDBJ databases">
        <title>Chromosome-level genome assembly of the bean flower thrips Megalurothrips usitatus.</title>
        <authorList>
            <person name="Ma L."/>
            <person name="Liu Q."/>
            <person name="Li H."/>
            <person name="Cai W."/>
        </authorList>
    </citation>
    <scope>NUCLEOTIDE SEQUENCE</scope>
    <source>
        <strain evidence="2">Cailab_2022a</strain>
    </source>
</reference>
<dbReference type="AlphaFoldDB" id="A0AAV7XIU6"/>
<proteinExistence type="predicted"/>
<feature type="compositionally biased region" description="Basic and acidic residues" evidence="1">
    <location>
        <begin position="175"/>
        <end position="187"/>
    </location>
</feature>
<gene>
    <name evidence="2" type="ORF">ONE63_010985</name>
</gene>
<accession>A0AAV7XIU6</accession>
<feature type="compositionally biased region" description="Polar residues" evidence="1">
    <location>
        <begin position="85"/>
        <end position="97"/>
    </location>
</feature>
<name>A0AAV7XIU6_9NEOP</name>
<feature type="compositionally biased region" description="Polar residues" evidence="1">
    <location>
        <begin position="243"/>
        <end position="254"/>
    </location>
</feature>
<evidence type="ECO:0000313" key="3">
    <source>
        <dbReference type="Proteomes" id="UP001075354"/>
    </source>
</evidence>
<feature type="compositionally biased region" description="Gly residues" evidence="1">
    <location>
        <begin position="20"/>
        <end position="32"/>
    </location>
</feature>
<comment type="caution">
    <text evidence="2">The sequence shown here is derived from an EMBL/GenBank/DDBJ whole genome shotgun (WGS) entry which is preliminary data.</text>
</comment>
<feature type="compositionally biased region" description="Pro residues" evidence="1">
    <location>
        <begin position="205"/>
        <end position="214"/>
    </location>
</feature>
<feature type="region of interest" description="Disordered" evidence="1">
    <location>
        <begin position="20"/>
        <end position="281"/>
    </location>
</feature>
<evidence type="ECO:0000313" key="2">
    <source>
        <dbReference type="EMBL" id="KAJ1524490.1"/>
    </source>
</evidence>
<protein>
    <submittedName>
        <fullName evidence="2">Uncharacterized protein</fullName>
    </submittedName>
</protein>
<keyword evidence="3" id="KW-1185">Reference proteome</keyword>
<feature type="compositionally biased region" description="Pro residues" evidence="1">
    <location>
        <begin position="107"/>
        <end position="122"/>
    </location>
</feature>
<dbReference type="EMBL" id="JAPTSV010000009">
    <property type="protein sequence ID" value="KAJ1524490.1"/>
    <property type="molecule type" value="Genomic_DNA"/>
</dbReference>
<sequence>MSSSTMLPLGAFESSLRGKGAVGGVAGLGLGPMGPPLGLASPAAPAANNGIHKSCTGRAHGHGIQKNVATPPARGSDDSDDTDSGQESLSANASSCDSVHPDQVDAAPPPAAPAAASPPAPELVPGTVKRVKRVQRVTQHVTLRRAVSSKLPLTATDEPAAAAASPAKGRSTIPIRREASMSLDRTRKASLPNGTSNGTTNATPPGVPAGPPKTPLQRKASGPSPGAANGGPGGPLARKASMGSLSRGPSTSNLALAGGKKPVVATPVRPKPGAAAAARKPSFAFTNVVSWEELHGLSEAQRPGGGLYKSLDQLLEVSVGGIRRD</sequence>
<organism evidence="2 3">
    <name type="scientific">Megalurothrips usitatus</name>
    <name type="common">bean blossom thrips</name>
    <dbReference type="NCBI Taxonomy" id="439358"/>
    <lineage>
        <taxon>Eukaryota</taxon>
        <taxon>Metazoa</taxon>
        <taxon>Ecdysozoa</taxon>
        <taxon>Arthropoda</taxon>
        <taxon>Hexapoda</taxon>
        <taxon>Insecta</taxon>
        <taxon>Pterygota</taxon>
        <taxon>Neoptera</taxon>
        <taxon>Paraneoptera</taxon>
        <taxon>Thysanoptera</taxon>
        <taxon>Terebrantia</taxon>
        <taxon>Thripoidea</taxon>
        <taxon>Thripidae</taxon>
        <taxon>Megalurothrips</taxon>
    </lineage>
</organism>
<dbReference type="Proteomes" id="UP001075354">
    <property type="component" value="Chromosome 9"/>
</dbReference>